<dbReference type="RefSeq" id="WP_127738543.1">
    <property type="nucleotide sequence ID" value="NZ_RZTZ01000004.1"/>
</dbReference>
<dbReference type="InterPro" id="IPR048147">
    <property type="entry name" value="CBO0543-like"/>
</dbReference>
<dbReference type="Proteomes" id="UP000288024">
    <property type="component" value="Unassembled WGS sequence"/>
</dbReference>
<comment type="caution">
    <text evidence="2">The sequence shown here is derived from an EMBL/GenBank/DDBJ whole genome shotgun (WGS) entry which is preliminary data.</text>
</comment>
<feature type="transmembrane region" description="Helical" evidence="1">
    <location>
        <begin position="125"/>
        <end position="146"/>
    </location>
</feature>
<feature type="transmembrane region" description="Helical" evidence="1">
    <location>
        <begin position="93"/>
        <end position="113"/>
    </location>
</feature>
<dbReference type="EMBL" id="RZTZ01000004">
    <property type="protein sequence ID" value="RVT62592.1"/>
    <property type="molecule type" value="Genomic_DNA"/>
</dbReference>
<evidence type="ECO:0000313" key="3">
    <source>
        <dbReference type="Proteomes" id="UP000288024"/>
    </source>
</evidence>
<keyword evidence="1" id="KW-1133">Transmembrane helix</keyword>
<proteinExistence type="predicted"/>
<feature type="transmembrane region" description="Helical" evidence="1">
    <location>
        <begin position="158"/>
        <end position="179"/>
    </location>
</feature>
<dbReference type="NCBIfam" id="NF041644">
    <property type="entry name" value="CBO0543_fam"/>
    <property type="match status" value="1"/>
</dbReference>
<reference evidence="2 3" key="1">
    <citation type="submission" date="2019-01" db="EMBL/GenBank/DDBJ databases">
        <title>Bacillus sp. M5HDSG1-1, whole genome shotgun sequence.</title>
        <authorList>
            <person name="Tuo L."/>
        </authorList>
    </citation>
    <scope>NUCLEOTIDE SEQUENCE [LARGE SCALE GENOMIC DNA]</scope>
    <source>
        <strain evidence="2 3">M5HDSG1-1</strain>
    </source>
</reference>
<evidence type="ECO:0000256" key="1">
    <source>
        <dbReference type="SAM" id="Phobius"/>
    </source>
</evidence>
<feature type="transmembrane region" description="Helical" evidence="1">
    <location>
        <begin position="34"/>
        <end position="52"/>
    </location>
</feature>
<keyword evidence="1" id="KW-0812">Transmembrane</keyword>
<feature type="transmembrane region" description="Helical" evidence="1">
    <location>
        <begin position="59"/>
        <end position="81"/>
    </location>
</feature>
<evidence type="ECO:0000313" key="2">
    <source>
        <dbReference type="EMBL" id="RVT62592.1"/>
    </source>
</evidence>
<keyword evidence="3" id="KW-1185">Reference proteome</keyword>
<sequence>MDRLRDFDKIVYGRKENTDSLINYWIEYSNPLTWQFWVLVAILLVPLAILYIKIDKSKVFLIGFYGYSVHVFFTFIDVYGINSGYWHYPYQVFPALPSISLDTSMVPVAFMLVYQWTLNNHKNYYLYTIITAAIFAFILKPLLVSIDLFKMYGKINYFHLFIGYIAVLLIAKVITWLFLKLYNPTFSSKNRKE</sequence>
<organism evidence="2 3">
    <name type="scientific">Niallia taxi</name>
    <dbReference type="NCBI Taxonomy" id="2499688"/>
    <lineage>
        <taxon>Bacteria</taxon>
        <taxon>Bacillati</taxon>
        <taxon>Bacillota</taxon>
        <taxon>Bacilli</taxon>
        <taxon>Bacillales</taxon>
        <taxon>Bacillaceae</taxon>
        <taxon>Niallia</taxon>
    </lineage>
</organism>
<gene>
    <name evidence="2" type="ORF">EM808_12475</name>
</gene>
<name>A0A3S2UWH8_9BACI</name>
<dbReference type="AlphaFoldDB" id="A0A3S2UWH8"/>
<keyword evidence="1" id="KW-0472">Membrane</keyword>
<accession>A0A3S2UWH8</accession>
<protein>
    <submittedName>
        <fullName evidence="2">Uncharacterized protein</fullName>
    </submittedName>
</protein>